<accession>A0ABM8WWR3</accession>
<dbReference type="SUPFAM" id="SSF53383">
    <property type="entry name" value="PLP-dependent transferases"/>
    <property type="match status" value="1"/>
</dbReference>
<dbReference type="PANTHER" id="PTHR43500:SF1">
    <property type="entry name" value="CYSTATHIONINE BETA-LYASE-RELATED"/>
    <property type="match status" value="1"/>
</dbReference>
<dbReference type="Gene3D" id="3.40.640.10">
    <property type="entry name" value="Type I PLP-dependent aspartate aminotransferase-like (Major domain)"/>
    <property type="match status" value="1"/>
</dbReference>
<evidence type="ECO:0000313" key="8">
    <source>
        <dbReference type="EMBL" id="CAG9171940.1"/>
    </source>
</evidence>
<organism evidence="8 9">
    <name type="scientific">Cupriavidus respiraculi</name>
    <dbReference type="NCBI Taxonomy" id="195930"/>
    <lineage>
        <taxon>Bacteria</taxon>
        <taxon>Pseudomonadati</taxon>
        <taxon>Pseudomonadota</taxon>
        <taxon>Betaproteobacteria</taxon>
        <taxon>Burkholderiales</taxon>
        <taxon>Burkholderiaceae</taxon>
        <taxon>Cupriavidus</taxon>
    </lineage>
</organism>
<dbReference type="PIRSF" id="PIRSF001434">
    <property type="entry name" value="CGS"/>
    <property type="match status" value="1"/>
</dbReference>
<protein>
    <submittedName>
        <fullName evidence="8">Cystathionine beta-lyase MetC</fullName>
        <ecNumber evidence="8">4.4.1.13</ecNumber>
    </submittedName>
</protein>
<dbReference type="InterPro" id="IPR006233">
    <property type="entry name" value="Cys_b_lyase_bac"/>
</dbReference>
<evidence type="ECO:0000256" key="1">
    <source>
        <dbReference type="ARBA" id="ARBA00001933"/>
    </source>
</evidence>
<dbReference type="NCBIfam" id="TIGR01324">
    <property type="entry name" value="cysta_beta_ly_B"/>
    <property type="match status" value="1"/>
</dbReference>
<dbReference type="InterPro" id="IPR015421">
    <property type="entry name" value="PyrdxlP-dep_Trfase_major"/>
</dbReference>
<evidence type="ECO:0000256" key="3">
    <source>
        <dbReference type="ARBA" id="ARBA00022898"/>
    </source>
</evidence>
<dbReference type="Pfam" id="PF01053">
    <property type="entry name" value="Cys_Met_Meta_PP"/>
    <property type="match status" value="1"/>
</dbReference>
<dbReference type="PANTHER" id="PTHR43500">
    <property type="entry name" value="CYSTATHIONINE BETA-LYASE-RELATED"/>
    <property type="match status" value="1"/>
</dbReference>
<comment type="caution">
    <text evidence="8">The sequence shown here is derived from an EMBL/GenBank/DDBJ whole genome shotgun (WGS) entry which is preliminary data.</text>
</comment>
<sequence length="422" mass="45922">MSDHPHSDSTRDNGSAQDDTATPDTAQPAFLQTLAVQPPLDIAPGFASFSPPTHRGSTVVFRNLAELRAHGDKSTTYWRYGLHATPTSEALCQHLAQIEGARHTLLLPSGLAAISLVYFGTVKAGDDVLVPDNVYGPNRDHAEWLARDFGITVRYYDPMIGAGIAALIHPNTKLIWMESPGSVTMEVADTEAIVAAAKARGVLTAIDNTWSAGVYFRPFDKGIDISVQALTKYQSGGSDVLMGAVLTADSALDARLKRARMLMGWGVSADDCYLVLRSLPSLPVRLAAHDRAAREVAEWLAQRPEVARVLHPALPDCPGHAFWRRDFSGASGLFAIILHERYSRAQVDAFVEALRLFAIGWSWGGARSLAVPYHVQTMRPQGTWPPAGWQHAGELVRLYIGLEDTRDLIADLRAAMETRLAG</sequence>
<gene>
    <name evidence="8" type="primary">metC_2</name>
    <name evidence="8" type="ORF">LMG21510_01821</name>
</gene>
<dbReference type="InterPro" id="IPR015422">
    <property type="entry name" value="PyrdxlP-dep_Trfase_small"/>
</dbReference>
<dbReference type="Proteomes" id="UP000721236">
    <property type="component" value="Unassembled WGS sequence"/>
</dbReference>
<comment type="catalytic activity">
    <reaction evidence="5">
        <text>L,L-cystathionine + H2O = L-homocysteine + pyruvate + NH4(+)</text>
        <dbReference type="Rhea" id="RHEA:13965"/>
        <dbReference type="ChEBI" id="CHEBI:15361"/>
        <dbReference type="ChEBI" id="CHEBI:15377"/>
        <dbReference type="ChEBI" id="CHEBI:28938"/>
        <dbReference type="ChEBI" id="CHEBI:58161"/>
        <dbReference type="ChEBI" id="CHEBI:58199"/>
    </reaction>
</comment>
<feature type="compositionally biased region" description="Polar residues" evidence="7">
    <location>
        <begin position="12"/>
        <end position="24"/>
    </location>
</feature>
<dbReference type="InterPro" id="IPR015424">
    <property type="entry name" value="PyrdxlP-dep_Trfase"/>
</dbReference>
<evidence type="ECO:0000256" key="7">
    <source>
        <dbReference type="SAM" id="MobiDB-lite"/>
    </source>
</evidence>
<keyword evidence="4 8" id="KW-0456">Lyase</keyword>
<evidence type="ECO:0000256" key="6">
    <source>
        <dbReference type="RuleBase" id="RU362118"/>
    </source>
</evidence>
<reference evidence="8 9" key="1">
    <citation type="submission" date="2021-08" db="EMBL/GenBank/DDBJ databases">
        <authorList>
            <person name="Peeters C."/>
        </authorList>
    </citation>
    <scope>NUCLEOTIDE SEQUENCE [LARGE SCALE GENOMIC DNA]</scope>
    <source>
        <strain evidence="8 9">LMG 21510</strain>
    </source>
</reference>
<evidence type="ECO:0000313" key="9">
    <source>
        <dbReference type="Proteomes" id="UP000721236"/>
    </source>
</evidence>
<feature type="compositionally biased region" description="Basic and acidic residues" evidence="7">
    <location>
        <begin position="1"/>
        <end position="11"/>
    </location>
</feature>
<dbReference type="EMBL" id="CAJZAH010000002">
    <property type="protein sequence ID" value="CAG9171940.1"/>
    <property type="molecule type" value="Genomic_DNA"/>
</dbReference>
<proteinExistence type="inferred from homology"/>
<comment type="cofactor">
    <cofactor evidence="1 6">
        <name>pyridoxal 5'-phosphate</name>
        <dbReference type="ChEBI" id="CHEBI:597326"/>
    </cofactor>
</comment>
<evidence type="ECO:0000256" key="2">
    <source>
        <dbReference type="ARBA" id="ARBA00009077"/>
    </source>
</evidence>
<evidence type="ECO:0000256" key="4">
    <source>
        <dbReference type="ARBA" id="ARBA00023239"/>
    </source>
</evidence>
<keyword evidence="9" id="KW-1185">Reference proteome</keyword>
<dbReference type="EC" id="4.4.1.13" evidence="8"/>
<keyword evidence="3 6" id="KW-0663">Pyridoxal phosphate</keyword>
<dbReference type="GO" id="GO:0047804">
    <property type="term" value="F:cysteine-S-conjugate beta-lyase activity"/>
    <property type="evidence" value="ECO:0007669"/>
    <property type="project" value="UniProtKB-EC"/>
</dbReference>
<name>A0ABM8WWR3_9BURK</name>
<evidence type="ECO:0000256" key="5">
    <source>
        <dbReference type="ARBA" id="ARBA00047517"/>
    </source>
</evidence>
<comment type="similarity">
    <text evidence="2 6">Belongs to the trans-sulfuration enzymes family.</text>
</comment>
<dbReference type="NCBIfam" id="NF005456">
    <property type="entry name" value="PRK07050.1"/>
    <property type="match status" value="1"/>
</dbReference>
<dbReference type="Gene3D" id="3.90.1150.10">
    <property type="entry name" value="Aspartate Aminotransferase, domain 1"/>
    <property type="match status" value="1"/>
</dbReference>
<dbReference type="InterPro" id="IPR000277">
    <property type="entry name" value="Cys/Met-Metab_PyrdxlP-dep_enz"/>
</dbReference>
<feature type="region of interest" description="Disordered" evidence="7">
    <location>
        <begin position="1"/>
        <end position="24"/>
    </location>
</feature>